<dbReference type="EMBL" id="CP009507">
    <property type="protein sequence ID" value="AKB31841.1"/>
    <property type="molecule type" value="Genomic_DNA"/>
</dbReference>
<dbReference type="PATRIC" id="fig|1434119.4.peg.1459"/>
<dbReference type="RefSeq" id="WP_048170917.1">
    <property type="nucleotide sequence ID" value="NZ_CP009507.1"/>
</dbReference>
<name>A0A0E3LAD7_9EURY</name>
<sequence length="189" mass="21448">MAGFFREVSRRVFAQELKDSNLTSRDETDQYAPQYLLTPTGTKVNRIFIVGTLIEKEDIGTDSEYWRGRVSDPTGSFLVYAGQYQPEAAQFLEECELPAFVAVIGKTSTYTTDDGNVLTSIRPESIQQVDELTRNLWVLDTAKQTLERIKAVEAQEDPNSKLAREHYSTDIAIYCEMVKKALESLKDNF</sequence>
<reference evidence="1 2" key="1">
    <citation type="submission" date="2014-07" db="EMBL/GenBank/DDBJ databases">
        <title>Methanogenic archaea and the global carbon cycle.</title>
        <authorList>
            <person name="Henriksen J.R."/>
            <person name="Luke J."/>
            <person name="Reinhart S."/>
            <person name="Benedict M.N."/>
            <person name="Youngblut N.D."/>
            <person name="Metcalf M.E."/>
            <person name="Whitaker R.J."/>
            <person name="Metcalf W.W."/>
        </authorList>
    </citation>
    <scope>NUCLEOTIDE SEQUENCE [LARGE SCALE GENOMIC DNA]</scope>
    <source>
        <strain evidence="1 2">HI350</strain>
    </source>
</reference>
<dbReference type="GeneID" id="24859999"/>
<evidence type="ECO:0008006" key="3">
    <source>
        <dbReference type="Google" id="ProtNLM"/>
    </source>
</evidence>
<dbReference type="Proteomes" id="UP000033092">
    <property type="component" value="Chromosome"/>
</dbReference>
<organism evidence="1 2">
    <name type="scientific">Methanosarcina siciliae HI350</name>
    <dbReference type="NCBI Taxonomy" id="1434119"/>
    <lineage>
        <taxon>Archaea</taxon>
        <taxon>Methanobacteriati</taxon>
        <taxon>Methanobacteriota</taxon>
        <taxon>Stenosarchaea group</taxon>
        <taxon>Methanomicrobia</taxon>
        <taxon>Methanosarcinales</taxon>
        <taxon>Methanosarcinaceae</taxon>
        <taxon>Methanosarcina</taxon>
    </lineage>
</organism>
<evidence type="ECO:0000313" key="2">
    <source>
        <dbReference type="Proteomes" id="UP000033092"/>
    </source>
</evidence>
<dbReference type="KEGG" id="msz:MSSIH_1151"/>
<dbReference type="HOGENOM" id="CLU_080075_1_0_2"/>
<proteinExistence type="predicted"/>
<evidence type="ECO:0000313" key="1">
    <source>
        <dbReference type="EMBL" id="AKB31841.1"/>
    </source>
</evidence>
<gene>
    <name evidence="1" type="ORF">MSSIH_1151</name>
</gene>
<protein>
    <recommendedName>
        <fullName evidence="3">Glycerol dehydrogenase</fullName>
    </recommendedName>
</protein>
<dbReference type="AlphaFoldDB" id="A0A0E3LAD7"/>
<accession>A0A0E3LAD7</accession>
<dbReference type="GeneID" id="41605144"/>